<evidence type="ECO:0000256" key="7">
    <source>
        <dbReference type="ARBA" id="ARBA00023136"/>
    </source>
</evidence>
<evidence type="ECO:0000256" key="1">
    <source>
        <dbReference type="ARBA" id="ARBA00004651"/>
    </source>
</evidence>
<comment type="caution">
    <text evidence="9">The sequence shown here is derived from an EMBL/GenBank/DDBJ whole genome shotgun (WGS) entry which is preliminary data.</text>
</comment>
<keyword evidence="10" id="KW-1185">Reference proteome</keyword>
<proteinExistence type="predicted"/>
<evidence type="ECO:0000256" key="6">
    <source>
        <dbReference type="ARBA" id="ARBA00022989"/>
    </source>
</evidence>
<gene>
    <name evidence="9" type="ORF">V3M73_06045</name>
</gene>
<accession>A0ABV3NBK2</accession>
<feature type="transmembrane region" description="Helical" evidence="8">
    <location>
        <begin position="118"/>
        <end position="139"/>
    </location>
</feature>
<feature type="transmembrane region" description="Helical" evidence="8">
    <location>
        <begin position="264"/>
        <end position="287"/>
    </location>
</feature>
<keyword evidence="5" id="KW-0573">Peptidoglycan synthesis</keyword>
<feature type="transmembrane region" description="Helical" evidence="8">
    <location>
        <begin position="469"/>
        <end position="495"/>
    </location>
</feature>
<dbReference type="PANTHER" id="PTHR47019:SF1">
    <property type="entry name" value="LIPID II FLIPPASE MURJ"/>
    <property type="match status" value="1"/>
</dbReference>
<keyword evidence="3 8" id="KW-0812">Transmembrane</keyword>
<evidence type="ECO:0000256" key="5">
    <source>
        <dbReference type="ARBA" id="ARBA00022984"/>
    </source>
</evidence>
<feature type="transmembrane region" description="Helical" evidence="8">
    <location>
        <begin position="146"/>
        <end position="167"/>
    </location>
</feature>
<dbReference type="Proteomes" id="UP001555100">
    <property type="component" value="Unassembled WGS sequence"/>
</dbReference>
<dbReference type="InterPro" id="IPR051050">
    <property type="entry name" value="Lipid_II_flippase_MurJ/MviN"/>
</dbReference>
<evidence type="ECO:0000256" key="2">
    <source>
        <dbReference type="ARBA" id="ARBA00022475"/>
    </source>
</evidence>
<keyword evidence="2" id="KW-1003">Cell membrane</keyword>
<feature type="transmembrane region" description="Helical" evidence="8">
    <location>
        <begin position="228"/>
        <end position="252"/>
    </location>
</feature>
<reference evidence="9 10" key="1">
    <citation type="submission" date="2024-01" db="EMBL/GenBank/DDBJ databases">
        <title>Genomic analysis and antimicrobial resistance profiles of Trueperella pyogenes isolated from domestic and wild animals.</title>
        <authorList>
            <person name="Magossi G."/>
            <person name="Gzyl K.E."/>
            <person name="Holman D.B."/>
            <person name="Amat S."/>
        </authorList>
    </citation>
    <scope>NUCLEOTIDE SEQUENCE [LARGE SCALE GENOMIC DNA]</scope>
    <source>
        <strain evidence="9 10">1494</strain>
    </source>
</reference>
<feature type="transmembrane region" description="Helical" evidence="8">
    <location>
        <begin position="343"/>
        <end position="361"/>
    </location>
</feature>
<keyword evidence="4" id="KW-0133">Cell shape</keyword>
<keyword evidence="6 8" id="KW-1133">Transmembrane helix</keyword>
<feature type="transmembrane region" description="Helical" evidence="8">
    <location>
        <begin position="41"/>
        <end position="60"/>
    </location>
</feature>
<dbReference type="InterPro" id="IPR004268">
    <property type="entry name" value="MurJ"/>
</dbReference>
<dbReference type="Pfam" id="PF03023">
    <property type="entry name" value="MurJ"/>
    <property type="match status" value="1"/>
</dbReference>
<feature type="transmembrane region" description="Helical" evidence="8">
    <location>
        <begin position="437"/>
        <end position="463"/>
    </location>
</feature>
<evidence type="ECO:0000256" key="4">
    <source>
        <dbReference type="ARBA" id="ARBA00022960"/>
    </source>
</evidence>
<evidence type="ECO:0000256" key="8">
    <source>
        <dbReference type="SAM" id="Phobius"/>
    </source>
</evidence>
<sequence length="505" mass="51318">MAGLTLLSRVFGLVRKLAQSWALSDSPIATAYDTANTVPNVLFEVAAGGALAGAVIPILSRFLKVGDKRLAAQAAGALMTWILSAGMALALVVSVAASPIISILLADAAPEMRNLAALLLRIFAAQIPLYGLSVVATGILHSHGHFFWPALSPLLSSVSVAAMFLWYSTWVEPFAEPAALTLAEVALLGGGTTLGVVLFAIPQLLIASRFVRLRPTFTFPPGVGALTLRLGAAGLATLAAQQVAIIAIMIVANSAGDVGTYAAFNYAYAIFMVPYAVLAVPIATVTFPRISAATGQARTHVVAQSTRLVLAMGMVSAALLIVLASPAKIVLEVGRDIAGLETAMQAMAIGSVGMSLLYHGVRVLYGCGQARRVIAANSFGWGTVVGGLVVSALLGISGRISTLMAVGISISVGLSVGAVAVLVMMFRSLGPQSVAGIARTGVTLLPVLVAAGLAARFLVGWILDAGGSTILAAIGAAVVGGVVVIGAAGAALYAADRQAFASLSR</sequence>
<dbReference type="EMBL" id="JBAGNM010000005">
    <property type="protein sequence ID" value="MEW6954584.1"/>
    <property type="molecule type" value="Genomic_DNA"/>
</dbReference>
<feature type="transmembrane region" description="Helical" evidence="8">
    <location>
        <begin position="373"/>
        <end position="396"/>
    </location>
</feature>
<feature type="transmembrane region" description="Helical" evidence="8">
    <location>
        <begin position="81"/>
        <end position="106"/>
    </location>
</feature>
<dbReference type="PANTHER" id="PTHR47019">
    <property type="entry name" value="LIPID II FLIPPASE MURJ"/>
    <property type="match status" value="1"/>
</dbReference>
<evidence type="ECO:0000256" key="3">
    <source>
        <dbReference type="ARBA" id="ARBA00022692"/>
    </source>
</evidence>
<organism evidence="9 10">
    <name type="scientific">Trueperella pyogenes</name>
    <dbReference type="NCBI Taxonomy" id="1661"/>
    <lineage>
        <taxon>Bacteria</taxon>
        <taxon>Bacillati</taxon>
        <taxon>Actinomycetota</taxon>
        <taxon>Actinomycetes</taxon>
        <taxon>Actinomycetales</taxon>
        <taxon>Actinomycetaceae</taxon>
        <taxon>Trueperella</taxon>
    </lineage>
</organism>
<name>A0ABV3NBK2_9ACTO</name>
<protein>
    <submittedName>
        <fullName evidence="9">Lipid II flippase MurJ</fullName>
    </submittedName>
</protein>
<feature type="transmembrane region" description="Helical" evidence="8">
    <location>
        <begin position="187"/>
        <end position="207"/>
    </location>
</feature>
<feature type="transmembrane region" description="Helical" evidence="8">
    <location>
        <begin position="308"/>
        <end position="331"/>
    </location>
</feature>
<feature type="transmembrane region" description="Helical" evidence="8">
    <location>
        <begin position="402"/>
        <end position="425"/>
    </location>
</feature>
<evidence type="ECO:0000313" key="9">
    <source>
        <dbReference type="EMBL" id="MEW6954584.1"/>
    </source>
</evidence>
<comment type="subcellular location">
    <subcellularLocation>
        <location evidence="1">Cell membrane</location>
        <topology evidence="1">Multi-pass membrane protein</topology>
    </subcellularLocation>
</comment>
<dbReference type="RefSeq" id="WP_367246056.1">
    <property type="nucleotide sequence ID" value="NZ_JBAGMU010000003.1"/>
</dbReference>
<evidence type="ECO:0000313" key="10">
    <source>
        <dbReference type="Proteomes" id="UP001555100"/>
    </source>
</evidence>
<keyword evidence="7 8" id="KW-0472">Membrane</keyword>
<dbReference type="PRINTS" id="PR01806">
    <property type="entry name" value="VIRFACTRMVIN"/>
</dbReference>